<dbReference type="GO" id="GO:0005524">
    <property type="term" value="F:ATP binding"/>
    <property type="evidence" value="ECO:0007669"/>
    <property type="project" value="UniProtKB-KW"/>
</dbReference>
<proteinExistence type="inferred from homology"/>
<dbReference type="InterPro" id="IPR005225">
    <property type="entry name" value="Small_GTP-bd"/>
</dbReference>
<gene>
    <name evidence="28" type="ORF">MUK42_11764</name>
</gene>
<evidence type="ECO:0000256" key="17">
    <source>
        <dbReference type="ARBA" id="ARBA00022927"/>
    </source>
</evidence>
<keyword evidence="15" id="KW-0547">Nucleotide-binding</keyword>
<evidence type="ECO:0000256" key="2">
    <source>
        <dbReference type="ARBA" id="ARBA00006270"/>
    </source>
</evidence>
<evidence type="ECO:0000256" key="14">
    <source>
        <dbReference type="ARBA" id="ARBA00022737"/>
    </source>
</evidence>
<dbReference type="GO" id="GO:0002229">
    <property type="term" value="P:defense response to oomycetes"/>
    <property type="evidence" value="ECO:0007669"/>
    <property type="project" value="UniProtKB-ARBA"/>
</dbReference>
<keyword evidence="14" id="KW-0677">Repeat</keyword>
<keyword evidence="21 28" id="KW-0675">Receptor</keyword>
<evidence type="ECO:0000256" key="16">
    <source>
        <dbReference type="ARBA" id="ARBA00022840"/>
    </source>
</evidence>
<dbReference type="PROSITE" id="PS00108">
    <property type="entry name" value="PROTEIN_KINASE_ST"/>
    <property type="match status" value="1"/>
</dbReference>
<evidence type="ECO:0000256" key="11">
    <source>
        <dbReference type="ARBA" id="ARBA00022679"/>
    </source>
</evidence>
<dbReference type="InterPro" id="IPR011009">
    <property type="entry name" value="Kinase-like_dom_sf"/>
</dbReference>
<keyword evidence="29" id="KW-1185">Reference proteome</keyword>
<dbReference type="FunFam" id="3.40.50.300:FF:000687">
    <property type="entry name" value="Ras-related protein RABF2b"/>
    <property type="match status" value="1"/>
</dbReference>
<feature type="domain" description="Protein kinase" evidence="27">
    <location>
        <begin position="637"/>
        <end position="897"/>
    </location>
</feature>
<keyword evidence="22" id="KW-0325">Glycoprotein</keyword>
<dbReference type="NCBIfam" id="TIGR00231">
    <property type="entry name" value="small_GTP"/>
    <property type="match status" value="1"/>
</dbReference>
<dbReference type="Gene3D" id="1.10.510.10">
    <property type="entry name" value="Transferase(Phosphotransferase) domain 1"/>
    <property type="match status" value="1"/>
</dbReference>
<dbReference type="Proteomes" id="UP001055439">
    <property type="component" value="Chromosome 7"/>
</dbReference>
<dbReference type="FunFam" id="2.60.120.430:FF:000002">
    <property type="entry name" value="Leucine-rich repeat receptor-like protein kinase"/>
    <property type="match status" value="1"/>
</dbReference>
<reference evidence="28" key="1">
    <citation type="submission" date="2022-05" db="EMBL/GenBank/DDBJ databases">
        <title>The Musa troglodytarum L. genome provides insights into the mechanism of non-climacteric behaviour and enrichment of carotenoids.</title>
        <authorList>
            <person name="Wang J."/>
        </authorList>
    </citation>
    <scope>NUCLEOTIDE SEQUENCE</scope>
    <source>
        <tissue evidence="28">Leaf</tissue>
    </source>
</reference>
<evidence type="ECO:0000256" key="18">
    <source>
        <dbReference type="ARBA" id="ARBA00022989"/>
    </source>
</evidence>
<dbReference type="Pfam" id="PF07714">
    <property type="entry name" value="PK_Tyr_Ser-Thr"/>
    <property type="match status" value="1"/>
</dbReference>
<dbReference type="GO" id="GO:0005886">
    <property type="term" value="C:plasma membrane"/>
    <property type="evidence" value="ECO:0007669"/>
    <property type="project" value="UniProtKB-SubCell"/>
</dbReference>
<evidence type="ECO:0000256" key="10">
    <source>
        <dbReference type="ARBA" id="ARBA00022614"/>
    </source>
</evidence>
<evidence type="ECO:0000256" key="9">
    <source>
        <dbReference type="ARBA" id="ARBA00022553"/>
    </source>
</evidence>
<protein>
    <recommendedName>
        <fullName evidence="6">non-specific serine/threonine protein kinase</fullName>
        <ecNumber evidence="6">2.7.11.1</ecNumber>
    </recommendedName>
</protein>
<keyword evidence="17" id="KW-0653">Protein transport</keyword>
<dbReference type="GO" id="GO:0005525">
    <property type="term" value="F:GTP binding"/>
    <property type="evidence" value="ECO:0007669"/>
    <property type="project" value="UniProtKB-KW"/>
</dbReference>
<comment type="similarity">
    <text evidence="4">In the N-terminal section; belongs to the leguminous lectin family.</text>
</comment>
<evidence type="ECO:0000256" key="21">
    <source>
        <dbReference type="ARBA" id="ARBA00023170"/>
    </source>
</evidence>
<evidence type="ECO:0000256" key="5">
    <source>
        <dbReference type="ARBA" id="ARBA00010217"/>
    </source>
</evidence>
<organism evidence="28 29">
    <name type="scientific">Musa troglodytarum</name>
    <name type="common">fe'i banana</name>
    <dbReference type="NCBI Taxonomy" id="320322"/>
    <lineage>
        <taxon>Eukaryota</taxon>
        <taxon>Viridiplantae</taxon>
        <taxon>Streptophyta</taxon>
        <taxon>Embryophyta</taxon>
        <taxon>Tracheophyta</taxon>
        <taxon>Spermatophyta</taxon>
        <taxon>Magnoliopsida</taxon>
        <taxon>Liliopsida</taxon>
        <taxon>Zingiberales</taxon>
        <taxon>Musaceae</taxon>
        <taxon>Musa</taxon>
    </lineage>
</organism>
<sequence length="1022" mass="112196">MAFLRSSSNASSGMGVAEDCRDTFLELQRKKTHRYVIFKIDEKRKQETWSTMAALNAILGWWGRTASATSSPAWNISGEPCSGAAIDSTSFDSAAFNPAIKCDCSYDNATTCHITQLKVYALDVVGRIPDELQNLTYLTNLYLAQNYLTGPLPAFIGNLTGLQYLSVGTTALSGGIPKELGKLTNLLSLSISTNNFSGPLPLELGNLTNLQQLYVSSCGASGEFPSTISGLKNLKTLWLSNNNFTGKIPDFSRTNITTLRMQGNSFEGSIPSGLSRMINMVDLRISDIQKGSSSLAFISNLTSLSTLILRNCKISDIIPSNFSQYTSLQKLFLGNNNLSGSLPANKSVTLLNIDLSYNQLAGNSSFAIKCGGNKTITASDGTLYEIDGQILTTASYYVTETNKWAVSTVGSFSDASNADYILYSSSQFTNTLESELYQTARISPSSLRYYGLGLQNGNYTVKLHFAETQILDPPTWKSNGRRIFDIYIQGNLREKDFDIRKEAGEKSLTAVIKEYVAPVTENFLEIHFFWAGKGTCCVPTQGYYGGSVSAISVHPYDFTPTVSNKPPSTTSTSKKKTGIIAGTAAGAVALGILLIFGILIYWHKKRLNKEDDDELIEMSARPDTFTYSELKTATEDFNSANKLGEGGFGPVYKGKLSDGRTVAVKQLSVASNQGKHQFMTEIAIISAVQHRNLVKLYGCCVEGEKRLVVYEYLENKSLDQAIFGNNNLHLDWPIRFEICLGIARALAYLHEESRVRIVHRDVKASNILLDANLNPKISDFGLAKLYDDDKTHISTRVAGTIGYLAPEYAMRGHLTEKADVFAFGVVVLEVLSGRSNADQSLKNEKVYLLEWVLLGDVGTGKSSLVLRFVKGQFVEFQESTIGAAFFSQTVAVNDETIKFEIWDTAGQERYHSLAPMYYRGAAAAVIVYDMTNAASFTRAKKWVQELQAQGSPNTIMALAGNKADLVEARQVSVEEAQTYAQENGLFFMETSAKTAINVNDIFYEIGKSLSNLDNLLKQHNDI</sequence>
<comment type="similarity">
    <text evidence="2">Belongs to the small GTPase superfamily. Rab family.</text>
</comment>
<dbReference type="SMART" id="SM00220">
    <property type="entry name" value="S_TKc"/>
    <property type="match status" value="1"/>
</dbReference>
<dbReference type="InterPro" id="IPR008271">
    <property type="entry name" value="Ser/Thr_kinase_AS"/>
</dbReference>
<dbReference type="Gene3D" id="2.60.120.430">
    <property type="entry name" value="Galactose-binding lectin"/>
    <property type="match status" value="1"/>
</dbReference>
<evidence type="ECO:0000256" key="6">
    <source>
        <dbReference type="ARBA" id="ARBA00012513"/>
    </source>
</evidence>
<dbReference type="InterPro" id="IPR029006">
    <property type="entry name" value="ADF-H/Gelsolin-like_dom_sf"/>
</dbReference>
<dbReference type="InterPro" id="IPR000719">
    <property type="entry name" value="Prot_kinase_dom"/>
</dbReference>
<evidence type="ECO:0000256" key="22">
    <source>
        <dbReference type="ARBA" id="ARBA00023180"/>
    </source>
</evidence>
<dbReference type="GO" id="GO:0012505">
    <property type="term" value="C:endomembrane system"/>
    <property type="evidence" value="ECO:0007669"/>
    <property type="project" value="UniProtKB-SubCell"/>
</dbReference>
<dbReference type="SMART" id="SM00173">
    <property type="entry name" value="RAS"/>
    <property type="match status" value="1"/>
</dbReference>
<dbReference type="Gene3D" id="3.30.200.20">
    <property type="entry name" value="Phosphorylase Kinase, domain 1"/>
    <property type="match status" value="1"/>
</dbReference>
<keyword evidence="8" id="KW-1003">Cell membrane</keyword>
<evidence type="ECO:0000256" key="13">
    <source>
        <dbReference type="ARBA" id="ARBA00022729"/>
    </source>
</evidence>
<accession>A0A9E7GZ69</accession>
<evidence type="ECO:0000256" key="15">
    <source>
        <dbReference type="ARBA" id="ARBA00022741"/>
    </source>
</evidence>
<evidence type="ECO:0000256" key="23">
    <source>
        <dbReference type="ARBA" id="ARBA00023288"/>
    </source>
</evidence>
<keyword evidence="23" id="KW-0449">Lipoprotein</keyword>
<evidence type="ECO:0000256" key="4">
    <source>
        <dbReference type="ARBA" id="ARBA00008536"/>
    </source>
</evidence>
<dbReference type="SMART" id="SM00176">
    <property type="entry name" value="RAN"/>
    <property type="match status" value="1"/>
</dbReference>
<evidence type="ECO:0000256" key="24">
    <source>
        <dbReference type="ARBA" id="ARBA00023289"/>
    </source>
</evidence>
<dbReference type="Gene3D" id="3.40.50.300">
    <property type="entry name" value="P-loop containing nucleotide triphosphate hydrolases"/>
    <property type="match status" value="1"/>
</dbReference>
<evidence type="ECO:0000256" key="19">
    <source>
        <dbReference type="ARBA" id="ARBA00023134"/>
    </source>
</evidence>
<dbReference type="SUPFAM" id="SSF55753">
    <property type="entry name" value="Actin depolymerizing proteins"/>
    <property type="match status" value="1"/>
</dbReference>
<keyword evidence="24" id="KW-0636">Prenylation</keyword>
<dbReference type="InterPro" id="IPR027417">
    <property type="entry name" value="P-loop_NTPase"/>
</dbReference>
<keyword evidence="20 26" id="KW-0472">Membrane</keyword>
<dbReference type="InterPro" id="IPR021720">
    <property type="entry name" value="Malectin_dom"/>
</dbReference>
<evidence type="ECO:0000256" key="25">
    <source>
        <dbReference type="ARBA" id="ARBA00037868"/>
    </source>
</evidence>
<evidence type="ECO:0000256" key="1">
    <source>
        <dbReference type="ARBA" id="ARBA00004251"/>
    </source>
</evidence>
<dbReference type="PROSITE" id="PS51419">
    <property type="entry name" value="RAB"/>
    <property type="match status" value="1"/>
</dbReference>
<dbReference type="CDD" id="cd01860">
    <property type="entry name" value="Rab5_related"/>
    <property type="match status" value="1"/>
</dbReference>
<evidence type="ECO:0000313" key="29">
    <source>
        <dbReference type="Proteomes" id="UP001055439"/>
    </source>
</evidence>
<evidence type="ECO:0000256" key="26">
    <source>
        <dbReference type="SAM" id="Phobius"/>
    </source>
</evidence>
<evidence type="ECO:0000259" key="27">
    <source>
        <dbReference type="PROSITE" id="PS50011"/>
    </source>
</evidence>
<dbReference type="Pfam" id="PF00071">
    <property type="entry name" value="Ras"/>
    <property type="match status" value="1"/>
</dbReference>
<dbReference type="SMART" id="SM00174">
    <property type="entry name" value="RHO"/>
    <property type="match status" value="1"/>
</dbReference>
<dbReference type="InterPro" id="IPR001245">
    <property type="entry name" value="Ser-Thr/Tyr_kinase_cat_dom"/>
</dbReference>
<dbReference type="InterPro" id="IPR032675">
    <property type="entry name" value="LRR_dom_sf"/>
</dbReference>
<keyword evidence="10" id="KW-0433">Leucine-rich repeat</keyword>
<keyword evidence="19" id="KW-0342">GTP-binding</keyword>
<comment type="similarity">
    <text evidence="3">Belongs to the protein kinase superfamily. TKL Ser/Thr protein kinase family. ROCO subfamily.</text>
</comment>
<dbReference type="InterPro" id="IPR051824">
    <property type="entry name" value="LRR_Rcpt-Like_S/T_Kinase"/>
</dbReference>
<feature type="transmembrane region" description="Helical" evidence="26">
    <location>
        <begin position="579"/>
        <end position="602"/>
    </location>
</feature>
<evidence type="ECO:0000256" key="3">
    <source>
        <dbReference type="ARBA" id="ARBA00008171"/>
    </source>
</evidence>
<dbReference type="GO" id="GO:0004674">
    <property type="term" value="F:protein serine/threonine kinase activity"/>
    <property type="evidence" value="ECO:0007669"/>
    <property type="project" value="UniProtKB-EC"/>
</dbReference>
<dbReference type="PRINTS" id="PR00449">
    <property type="entry name" value="RASTRNSFRMNG"/>
</dbReference>
<dbReference type="FunFam" id="1.10.510.10:FF:000240">
    <property type="entry name" value="Lectin-domain containing receptor kinase A4.3"/>
    <property type="match status" value="1"/>
</dbReference>
<evidence type="ECO:0000256" key="8">
    <source>
        <dbReference type="ARBA" id="ARBA00022475"/>
    </source>
</evidence>
<evidence type="ECO:0000256" key="12">
    <source>
        <dbReference type="ARBA" id="ARBA00022692"/>
    </source>
</evidence>
<dbReference type="GO" id="GO:0005737">
    <property type="term" value="C:cytoplasm"/>
    <property type="evidence" value="ECO:0007669"/>
    <property type="project" value="UniProtKB-ARBA"/>
</dbReference>
<keyword evidence="28" id="KW-0418">Kinase</keyword>
<dbReference type="PROSITE" id="PS51450">
    <property type="entry name" value="LRR"/>
    <property type="match status" value="1"/>
</dbReference>
<dbReference type="FunFam" id="3.80.10.10:FF:000766">
    <property type="entry name" value="Os05g0263100 protein"/>
    <property type="match status" value="1"/>
</dbReference>
<keyword evidence="16" id="KW-0067">ATP-binding</keyword>
<dbReference type="AlphaFoldDB" id="A0A9E7GZ69"/>
<comment type="subcellular location">
    <subcellularLocation>
        <location evidence="1">Cell membrane</location>
        <topology evidence="1">Single-pass type I membrane protein</topology>
    </subcellularLocation>
    <subcellularLocation>
        <location evidence="25">Endomembrane system</location>
        <topology evidence="25">Lipid-anchor</topology>
    </subcellularLocation>
</comment>
<dbReference type="Gene3D" id="3.80.10.10">
    <property type="entry name" value="Ribonuclease Inhibitor"/>
    <property type="match status" value="2"/>
</dbReference>
<dbReference type="SMART" id="SM00175">
    <property type="entry name" value="RAB"/>
    <property type="match status" value="1"/>
</dbReference>
<dbReference type="Pfam" id="PF11721">
    <property type="entry name" value="Malectin"/>
    <property type="match status" value="1"/>
</dbReference>
<keyword evidence="7" id="KW-0813">Transport</keyword>
<keyword evidence="13" id="KW-0732">Signal</keyword>
<dbReference type="InterPro" id="IPR001806">
    <property type="entry name" value="Small_GTPase"/>
</dbReference>
<name>A0A9E7GZ69_9LILI</name>
<dbReference type="EC" id="2.7.11.1" evidence="6"/>
<dbReference type="Pfam" id="PF00560">
    <property type="entry name" value="LRR_1"/>
    <property type="match status" value="4"/>
</dbReference>
<dbReference type="PROSITE" id="PS51421">
    <property type="entry name" value="RAS"/>
    <property type="match status" value="1"/>
</dbReference>
<evidence type="ECO:0000256" key="7">
    <source>
        <dbReference type="ARBA" id="ARBA00022448"/>
    </source>
</evidence>
<dbReference type="InterPro" id="IPR001611">
    <property type="entry name" value="Leu-rich_rpt"/>
</dbReference>
<dbReference type="PANTHER" id="PTHR48006:SF34">
    <property type="entry name" value="OS08G0203700 PROTEIN"/>
    <property type="match status" value="1"/>
</dbReference>
<evidence type="ECO:0000313" key="28">
    <source>
        <dbReference type="EMBL" id="URE20784.1"/>
    </source>
</evidence>
<dbReference type="GO" id="GO:0015031">
    <property type="term" value="P:protein transport"/>
    <property type="evidence" value="ECO:0007669"/>
    <property type="project" value="UniProtKB-KW"/>
</dbReference>
<dbReference type="FunFam" id="3.30.200.20:FF:000140">
    <property type="entry name" value="Leucine-rich repeat receptor-like protein kinase"/>
    <property type="match status" value="1"/>
</dbReference>
<dbReference type="GO" id="GO:0003924">
    <property type="term" value="F:GTPase activity"/>
    <property type="evidence" value="ECO:0007669"/>
    <property type="project" value="InterPro"/>
</dbReference>
<dbReference type="Gene3D" id="3.40.20.10">
    <property type="entry name" value="Severin"/>
    <property type="match status" value="1"/>
</dbReference>
<dbReference type="SUPFAM" id="SSF52540">
    <property type="entry name" value="P-loop containing nucleoside triphosphate hydrolases"/>
    <property type="match status" value="1"/>
</dbReference>
<dbReference type="SUPFAM" id="SSF52058">
    <property type="entry name" value="L domain-like"/>
    <property type="match status" value="1"/>
</dbReference>
<dbReference type="PROSITE" id="PS50011">
    <property type="entry name" value="PROTEIN_KINASE_DOM"/>
    <property type="match status" value="1"/>
</dbReference>
<evidence type="ECO:0000256" key="20">
    <source>
        <dbReference type="ARBA" id="ARBA00023136"/>
    </source>
</evidence>
<keyword evidence="9" id="KW-0597">Phosphoprotein</keyword>
<dbReference type="OrthoDB" id="763721at2759"/>
<dbReference type="PANTHER" id="PTHR48006">
    <property type="entry name" value="LEUCINE-RICH REPEAT-CONTAINING PROTEIN DDB_G0281931-RELATED"/>
    <property type="match status" value="1"/>
</dbReference>
<keyword evidence="18 26" id="KW-1133">Transmembrane helix</keyword>
<comment type="similarity">
    <text evidence="5">In the C-terminal section; belongs to the protein kinase superfamily. Ser/Thr protein kinase family.</text>
</comment>
<keyword evidence="11" id="KW-0808">Transferase</keyword>
<keyword evidence="12 26" id="KW-0812">Transmembrane</keyword>
<dbReference type="EMBL" id="CP097509">
    <property type="protein sequence ID" value="URE20784.1"/>
    <property type="molecule type" value="Genomic_DNA"/>
</dbReference>
<dbReference type="SUPFAM" id="SSF56112">
    <property type="entry name" value="Protein kinase-like (PK-like)"/>
    <property type="match status" value="1"/>
</dbReference>